<keyword evidence="1" id="KW-1133">Transmembrane helix</keyword>
<name>A0A6S6UAH7_9GAMM</name>
<evidence type="ECO:0000256" key="1">
    <source>
        <dbReference type="SAM" id="Phobius"/>
    </source>
</evidence>
<gene>
    <name evidence="2" type="ORF">HELGO_WM20704</name>
</gene>
<protein>
    <submittedName>
        <fullName evidence="2">Uncharacterized protein</fullName>
    </submittedName>
</protein>
<sequence length="203" mass="22577">MISRPLHRFMFGVLVFFPLAFFIWYMTATFHLAPVAVVSEAVLNFIMPDALMWLKLDGHTLVIASNFGPDQAGNIVSPPQKGDLLGFHQNPLIYCYSLPLLMALILATPSNDKWLNMIWGTLLIFPTEVFSMVSSVLKVLTFDVGAAFQVQQAITPLGADLIAMSYQMGNLVVPMIAPLAIWIALHRRFIVELAPQLDAVFAR</sequence>
<feature type="transmembrane region" description="Helical" evidence="1">
    <location>
        <begin position="114"/>
        <end position="133"/>
    </location>
</feature>
<proteinExistence type="predicted"/>
<evidence type="ECO:0000313" key="2">
    <source>
        <dbReference type="EMBL" id="CAA6828718.1"/>
    </source>
</evidence>
<feature type="transmembrane region" description="Helical" evidence="1">
    <location>
        <begin position="166"/>
        <end position="185"/>
    </location>
</feature>
<feature type="transmembrane region" description="Helical" evidence="1">
    <location>
        <begin position="91"/>
        <end position="107"/>
    </location>
</feature>
<feature type="transmembrane region" description="Helical" evidence="1">
    <location>
        <begin position="9"/>
        <end position="27"/>
    </location>
</feature>
<dbReference type="InterPro" id="IPR049823">
    <property type="entry name" value="XrtH_assoc"/>
</dbReference>
<dbReference type="EMBL" id="CACVAT010000474">
    <property type="protein sequence ID" value="CAA6828718.1"/>
    <property type="molecule type" value="Genomic_DNA"/>
</dbReference>
<organism evidence="2">
    <name type="scientific">uncultured Thiotrichaceae bacterium</name>
    <dbReference type="NCBI Taxonomy" id="298394"/>
    <lineage>
        <taxon>Bacteria</taxon>
        <taxon>Pseudomonadati</taxon>
        <taxon>Pseudomonadota</taxon>
        <taxon>Gammaproteobacteria</taxon>
        <taxon>Thiotrichales</taxon>
        <taxon>Thiotrichaceae</taxon>
        <taxon>environmental samples</taxon>
    </lineage>
</organism>
<dbReference type="AlphaFoldDB" id="A0A6S6UAH7"/>
<keyword evidence="1" id="KW-0472">Membrane</keyword>
<dbReference type="NCBIfam" id="NF041730">
    <property type="entry name" value="XrtH_assoc"/>
    <property type="match status" value="1"/>
</dbReference>
<reference evidence="2" key="1">
    <citation type="submission" date="2020-01" db="EMBL/GenBank/DDBJ databases">
        <authorList>
            <person name="Meier V. D."/>
            <person name="Meier V D."/>
        </authorList>
    </citation>
    <scope>NUCLEOTIDE SEQUENCE</scope>
    <source>
        <strain evidence="2">HLG_WM_MAG_09</strain>
    </source>
</reference>
<keyword evidence="1" id="KW-0812">Transmembrane</keyword>
<accession>A0A6S6UAH7</accession>